<accession>A0A8H9I2E4</accession>
<name>A0A8H9I2E4_KITAU</name>
<dbReference type="EMBL" id="BMUB01000048">
    <property type="protein sequence ID" value="GGV07915.1"/>
    <property type="molecule type" value="Genomic_DNA"/>
</dbReference>
<feature type="region of interest" description="Disordered" evidence="1">
    <location>
        <begin position="1"/>
        <end position="28"/>
    </location>
</feature>
<organism evidence="2 3">
    <name type="scientific">Kitasatospora aureofaciens</name>
    <name type="common">Streptomyces aureofaciens</name>
    <dbReference type="NCBI Taxonomy" id="1894"/>
    <lineage>
        <taxon>Bacteria</taxon>
        <taxon>Bacillati</taxon>
        <taxon>Actinomycetota</taxon>
        <taxon>Actinomycetes</taxon>
        <taxon>Kitasatosporales</taxon>
        <taxon>Streptomycetaceae</taxon>
        <taxon>Kitasatospora</taxon>
    </lineage>
</organism>
<evidence type="ECO:0000313" key="2">
    <source>
        <dbReference type="EMBL" id="GGV07915.1"/>
    </source>
</evidence>
<dbReference type="AlphaFoldDB" id="A0A8H9I2E4"/>
<sequence length="94" mass="9911">MPSGAQGRERPSGARHGTARSPATVQPSVALAHASRLGDEAGCVSIMSEDPVSADRVYAALVALRRERILDPELWPDGPQQGDLRRLLGALLAS</sequence>
<comment type="caution">
    <text evidence="2">The sequence shown here is derived from an EMBL/GenBank/DDBJ whole genome shotgun (WGS) entry which is preliminary data.</text>
</comment>
<evidence type="ECO:0000256" key="1">
    <source>
        <dbReference type="SAM" id="MobiDB-lite"/>
    </source>
</evidence>
<protein>
    <submittedName>
        <fullName evidence="2">Uncharacterized protein</fullName>
    </submittedName>
</protein>
<proteinExistence type="predicted"/>
<reference evidence="2" key="2">
    <citation type="submission" date="2020-09" db="EMBL/GenBank/DDBJ databases">
        <authorList>
            <person name="Sun Q."/>
            <person name="Ohkuma M."/>
        </authorList>
    </citation>
    <scope>NUCLEOTIDE SEQUENCE</scope>
    <source>
        <strain evidence="2">JCM 4434</strain>
    </source>
</reference>
<gene>
    <name evidence="2" type="ORF">GCM10010502_73700</name>
</gene>
<reference evidence="2" key="1">
    <citation type="journal article" date="2014" name="Int. J. Syst. Evol. Microbiol.">
        <title>Complete genome sequence of Corynebacterium casei LMG S-19264T (=DSM 44701T), isolated from a smear-ripened cheese.</title>
        <authorList>
            <consortium name="US DOE Joint Genome Institute (JGI-PGF)"/>
            <person name="Walter F."/>
            <person name="Albersmeier A."/>
            <person name="Kalinowski J."/>
            <person name="Ruckert C."/>
        </authorList>
    </citation>
    <scope>NUCLEOTIDE SEQUENCE</scope>
    <source>
        <strain evidence="2">JCM 4434</strain>
    </source>
</reference>
<evidence type="ECO:0000313" key="3">
    <source>
        <dbReference type="Proteomes" id="UP000610124"/>
    </source>
</evidence>
<dbReference type="Proteomes" id="UP000610124">
    <property type="component" value="Unassembled WGS sequence"/>
</dbReference>